<sequence>MKISTNMFDMQSINGEPKKRRPLLTFIAFKRVLPHTTYHKTKNQTKNCNLAISTIGISQCLTVSITPFSSGYHYYFLFLYLDYSIFAINKNNTLL</sequence>
<reference evidence="2" key="1">
    <citation type="submission" date="2022-11" db="UniProtKB">
        <authorList>
            <consortium name="WormBaseParasite"/>
        </authorList>
    </citation>
    <scope>IDENTIFICATION</scope>
</reference>
<organism evidence="1 2">
    <name type="scientific">Romanomermis culicivorax</name>
    <name type="common">Nematode worm</name>
    <dbReference type="NCBI Taxonomy" id="13658"/>
    <lineage>
        <taxon>Eukaryota</taxon>
        <taxon>Metazoa</taxon>
        <taxon>Ecdysozoa</taxon>
        <taxon>Nematoda</taxon>
        <taxon>Enoplea</taxon>
        <taxon>Dorylaimia</taxon>
        <taxon>Mermithida</taxon>
        <taxon>Mermithoidea</taxon>
        <taxon>Mermithidae</taxon>
        <taxon>Romanomermis</taxon>
    </lineage>
</organism>
<protein>
    <submittedName>
        <fullName evidence="2">Uncharacterized protein</fullName>
    </submittedName>
</protein>
<proteinExistence type="predicted"/>
<accession>A0A915I089</accession>
<dbReference type="Proteomes" id="UP000887565">
    <property type="component" value="Unplaced"/>
</dbReference>
<evidence type="ECO:0000313" key="1">
    <source>
        <dbReference type="Proteomes" id="UP000887565"/>
    </source>
</evidence>
<name>A0A915I089_ROMCU</name>
<evidence type="ECO:0000313" key="2">
    <source>
        <dbReference type="WBParaSite" id="nRc.2.0.1.t06917-RA"/>
    </source>
</evidence>
<dbReference type="WBParaSite" id="nRc.2.0.1.t06917-RA">
    <property type="protein sequence ID" value="nRc.2.0.1.t06917-RA"/>
    <property type="gene ID" value="nRc.2.0.1.g06917"/>
</dbReference>
<keyword evidence="1" id="KW-1185">Reference proteome</keyword>
<dbReference type="AlphaFoldDB" id="A0A915I089"/>